<keyword evidence="4" id="KW-1185">Reference proteome</keyword>
<evidence type="ECO:0000313" key="3">
    <source>
        <dbReference type="EMBL" id="KAJ5523830.1"/>
    </source>
</evidence>
<dbReference type="AlphaFoldDB" id="A0AAD6CJN6"/>
<evidence type="ECO:0000256" key="2">
    <source>
        <dbReference type="SAM" id="SignalP"/>
    </source>
</evidence>
<sequence length="84" mass="8597">MQFSQILAVATFAAMASAAALPVPEAAPAAAPNADAEADPGICGSTKHMKQAGSKQQANKSLSIVSSIFHEIAHCSEGEWPCDN</sequence>
<reference evidence="3 4" key="1">
    <citation type="journal article" date="2023" name="IMA Fungus">
        <title>Comparative genomic study of the Penicillium genus elucidates a diverse pangenome and 15 lateral gene transfer events.</title>
        <authorList>
            <person name="Petersen C."/>
            <person name="Sorensen T."/>
            <person name="Nielsen M.R."/>
            <person name="Sondergaard T.E."/>
            <person name="Sorensen J.L."/>
            <person name="Fitzpatrick D.A."/>
            <person name="Frisvad J.C."/>
            <person name="Nielsen K.L."/>
        </authorList>
    </citation>
    <scope>NUCLEOTIDE SEQUENCE [LARGE SCALE GENOMIC DNA]</scope>
    <source>
        <strain evidence="3 4">IBT 35679</strain>
    </source>
</reference>
<dbReference type="EMBL" id="JAQIZZ010000008">
    <property type="protein sequence ID" value="KAJ5523830.1"/>
    <property type="molecule type" value="Genomic_DNA"/>
</dbReference>
<protein>
    <submittedName>
        <fullName evidence="3">Uncharacterized protein</fullName>
    </submittedName>
</protein>
<dbReference type="Proteomes" id="UP001220324">
    <property type="component" value="Unassembled WGS sequence"/>
</dbReference>
<name>A0AAD6CJN6_9EURO</name>
<comment type="caution">
    <text evidence="3">The sequence shown here is derived from an EMBL/GenBank/DDBJ whole genome shotgun (WGS) entry which is preliminary data.</text>
</comment>
<evidence type="ECO:0000313" key="4">
    <source>
        <dbReference type="Proteomes" id="UP001220324"/>
    </source>
</evidence>
<organism evidence="3 4">
    <name type="scientific">Penicillium frequentans</name>
    <dbReference type="NCBI Taxonomy" id="3151616"/>
    <lineage>
        <taxon>Eukaryota</taxon>
        <taxon>Fungi</taxon>
        <taxon>Dikarya</taxon>
        <taxon>Ascomycota</taxon>
        <taxon>Pezizomycotina</taxon>
        <taxon>Eurotiomycetes</taxon>
        <taxon>Eurotiomycetidae</taxon>
        <taxon>Eurotiales</taxon>
        <taxon>Aspergillaceae</taxon>
        <taxon>Penicillium</taxon>
    </lineage>
</organism>
<accession>A0AAD6CJN6</accession>
<gene>
    <name evidence="3" type="ORF">N7494_010480</name>
</gene>
<feature type="compositionally biased region" description="Low complexity" evidence="1">
    <location>
        <begin position="26"/>
        <end position="35"/>
    </location>
</feature>
<keyword evidence="2" id="KW-0732">Signal</keyword>
<evidence type="ECO:0000256" key="1">
    <source>
        <dbReference type="SAM" id="MobiDB-lite"/>
    </source>
</evidence>
<feature type="region of interest" description="Disordered" evidence="1">
    <location>
        <begin position="26"/>
        <end position="58"/>
    </location>
</feature>
<feature type="chain" id="PRO_5042009099" evidence="2">
    <location>
        <begin position="19"/>
        <end position="84"/>
    </location>
</feature>
<feature type="signal peptide" evidence="2">
    <location>
        <begin position="1"/>
        <end position="18"/>
    </location>
</feature>
<proteinExistence type="predicted"/>